<evidence type="ECO:0000256" key="1">
    <source>
        <dbReference type="SAM" id="MobiDB-lite"/>
    </source>
</evidence>
<accession>A0A2S6GIP4</accession>
<sequence length="170" mass="18005">MIGRDRVGTPRPLVLPRRNGTHRVGETRKYVDPELQVYRLRPADLDRTAHKDAQPARSNLIHATPEPAPRASRDGSVAAWTVHTGRPPRLEGDLDVAMASHCPVTSGPSSSPYGRCVPGLAACAGESPGSGCGARYRSNMRSKPVSASGLVTAALSATNRRLVPQAAKVA</sequence>
<proteinExistence type="predicted"/>
<reference evidence="2 3" key="1">
    <citation type="submission" date="2018-02" db="EMBL/GenBank/DDBJ databases">
        <title>Genomic Encyclopedia of Archaeal and Bacterial Type Strains, Phase II (KMG-II): from individual species to whole genera.</title>
        <authorList>
            <person name="Goeker M."/>
        </authorList>
    </citation>
    <scope>NUCLEOTIDE SEQUENCE [LARGE SCALE GENOMIC DNA]</scope>
    <source>
        <strain evidence="2 3">YU 961-1</strain>
    </source>
</reference>
<organism evidence="2 3">
    <name type="scientific">Actinokineospora auranticolor</name>
    <dbReference type="NCBI Taxonomy" id="155976"/>
    <lineage>
        <taxon>Bacteria</taxon>
        <taxon>Bacillati</taxon>
        <taxon>Actinomycetota</taxon>
        <taxon>Actinomycetes</taxon>
        <taxon>Pseudonocardiales</taxon>
        <taxon>Pseudonocardiaceae</taxon>
        <taxon>Actinokineospora</taxon>
    </lineage>
</organism>
<feature type="region of interest" description="Disordered" evidence="1">
    <location>
        <begin position="49"/>
        <end position="76"/>
    </location>
</feature>
<keyword evidence="3" id="KW-1185">Reference proteome</keyword>
<evidence type="ECO:0000313" key="2">
    <source>
        <dbReference type="EMBL" id="PPK65102.1"/>
    </source>
</evidence>
<comment type="caution">
    <text evidence="2">The sequence shown here is derived from an EMBL/GenBank/DDBJ whole genome shotgun (WGS) entry which is preliminary data.</text>
</comment>
<dbReference type="AlphaFoldDB" id="A0A2S6GIP4"/>
<evidence type="ECO:0000313" key="3">
    <source>
        <dbReference type="Proteomes" id="UP000239203"/>
    </source>
</evidence>
<dbReference type="Proteomes" id="UP000239203">
    <property type="component" value="Unassembled WGS sequence"/>
</dbReference>
<name>A0A2S6GIP4_9PSEU</name>
<dbReference type="EMBL" id="PTIX01000016">
    <property type="protein sequence ID" value="PPK65102.1"/>
    <property type="molecule type" value="Genomic_DNA"/>
</dbReference>
<protein>
    <submittedName>
        <fullName evidence="2">Uncharacterized protein</fullName>
    </submittedName>
</protein>
<gene>
    <name evidence="2" type="ORF">CLV40_116145</name>
</gene>